<keyword evidence="3" id="KW-1185">Reference proteome</keyword>
<accession>A0A1X6PJA5</accession>
<feature type="compositionally biased region" description="Basic and acidic residues" evidence="1">
    <location>
        <begin position="382"/>
        <end position="403"/>
    </location>
</feature>
<feature type="region of interest" description="Disordered" evidence="1">
    <location>
        <begin position="293"/>
        <end position="336"/>
    </location>
</feature>
<feature type="region of interest" description="Disordered" evidence="1">
    <location>
        <begin position="592"/>
        <end position="617"/>
    </location>
</feature>
<feature type="compositionally biased region" description="Basic residues" evidence="1">
    <location>
        <begin position="64"/>
        <end position="78"/>
    </location>
</feature>
<feature type="compositionally biased region" description="Pro residues" evidence="1">
    <location>
        <begin position="53"/>
        <end position="63"/>
    </location>
</feature>
<reference evidence="2 3" key="1">
    <citation type="submission" date="2017-03" db="EMBL/GenBank/DDBJ databases">
        <title>WGS assembly of Porphyra umbilicalis.</title>
        <authorList>
            <person name="Brawley S.H."/>
            <person name="Blouin N.A."/>
            <person name="Ficko-Blean E."/>
            <person name="Wheeler G.L."/>
            <person name="Lohr M."/>
            <person name="Goodson H.V."/>
            <person name="Jenkins J.W."/>
            <person name="Blaby-Haas C.E."/>
            <person name="Helliwell K.E."/>
            <person name="Chan C."/>
            <person name="Marriage T."/>
            <person name="Bhattacharya D."/>
            <person name="Klein A.S."/>
            <person name="Badis Y."/>
            <person name="Brodie J."/>
            <person name="Cao Y."/>
            <person name="Collen J."/>
            <person name="Dittami S.M."/>
            <person name="Gachon C.M."/>
            <person name="Green B.R."/>
            <person name="Karpowicz S."/>
            <person name="Kim J.W."/>
            <person name="Kudahl U."/>
            <person name="Lin S."/>
            <person name="Michel G."/>
            <person name="Mittag M."/>
            <person name="Olson B.J."/>
            <person name="Pangilinan J."/>
            <person name="Peng Y."/>
            <person name="Qiu H."/>
            <person name="Shu S."/>
            <person name="Singer J.T."/>
            <person name="Smith A.G."/>
            <person name="Sprecher B.N."/>
            <person name="Wagner V."/>
            <person name="Wang W."/>
            <person name="Wang Z.-Y."/>
            <person name="Yan J."/>
            <person name="Yarish C."/>
            <person name="Zoeuner-Riek S."/>
            <person name="Zhuang Y."/>
            <person name="Zou Y."/>
            <person name="Lindquist E.A."/>
            <person name="Grimwood J."/>
            <person name="Barry K."/>
            <person name="Rokhsar D.S."/>
            <person name="Schmutz J."/>
            <person name="Stiller J.W."/>
            <person name="Grossman A.R."/>
            <person name="Prochnik S.E."/>
        </authorList>
    </citation>
    <scope>NUCLEOTIDE SEQUENCE [LARGE SCALE GENOMIC DNA]</scope>
    <source>
        <strain evidence="2">4086291</strain>
    </source>
</reference>
<gene>
    <name evidence="2" type="ORF">BU14_0031s0138</name>
</gene>
<feature type="region of interest" description="Disordered" evidence="1">
    <location>
        <begin position="19"/>
        <end position="91"/>
    </location>
</feature>
<sequence>MRPSTRSASIHPCTVLRRRAACHPQRAPGHARRPPAPPPLALENNGTVAGGPSAPPPPSPPPLGHRHGRPRRPRRHVPRPPAEAHVHPRREAHRGRILCIERVGRAHEDVPAEEHGEDDFRLEHRNPRAETHPRPRAKGDVRQRVAARRLGGGKALGAERVGLGPQPLQPPERVGGHEDGGAGRHGVAAHHIVRRRHAADEGGGGVQAERLVEHVAQVLEAVHIRGRDGVPVAELRAELVEDFGSDALVARHEEERRAERRRGRLVAGKDHVVDVPPQVIVGKRRGRAVRVPRGEEEAEQVRTGGGQRRRAAAGRRRRRRRRRRVMAGRGGGRVHRAAPLPHRRQRRLRLFRRHARAARADEGQLNVAELVHILLNRRPRGRAHDPPQGHRRLDEVEHPREHPRQARLNLVAARVHRPKLHPKRKRANRVEREQPHVRVHIDDGVEFARPRPQLVEQVGRVVADRVAKGLEEGGGAEGARRGAPVDGPVFALGEDEAAEGARVQQPLKANRHPPAEVVARVGRQDVLQHLGVGDEQQRVVEDAEFDKRAVAPRVAEHHVVEAGKGHVEGVADAGQRSWAGRVGQGSRILVRHVRGGGGAPRRGPPLGRFTEGGGGEG</sequence>
<proteinExistence type="predicted"/>
<dbReference type="AlphaFoldDB" id="A0A1X6PJA5"/>
<evidence type="ECO:0000313" key="3">
    <source>
        <dbReference type="Proteomes" id="UP000218209"/>
    </source>
</evidence>
<protein>
    <submittedName>
        <fullName evidence="2">Uncharacterized protein</fullName>
    </submittedName>
</protein>
<feature type="region of interest" description="Disordered" evidence="1">
    <location>
        <begin position="157"/>
        <end position="184"/>
    </location>
</feature>
<feature type="region of interest" description="Disordered" evidence="1">
    <location>
        <begin position="109"/>
        <end position="143"/>
    </location>
</feature>
<evidence type="ECO:0000313" key="2">
    <source>
        <dbReference type="EMBL" id="OSX80969.1"/>
    </source>
</evidence>
<feature type="region of interest" description="Disordered" evidence="1">
    <location>
        <begin position="379"/>
        <end position="403"/>
    </location>
</feature>
<name>A0A1X6PJA5_PORUM</name>
<organism evidence="2 3">
    <name type="scientific">Porphyra umbilicalis</name>
    <name type="common">Purple laver</name>
    <name type="synonym">Red alga</name>
    <dbReference type="NCBI Taxonomy" id="2786"/>
    <lineage>
        <taxon>Eukaryota</taxon>
        <taxon>Rhodophyta</taxon>
        <taxon>Bangiophyceae</taxon>
        <taxon>Bangiales</taxon>
        <taxon>Bangiaceae</taxon>
        <taxon>Porphyra</taxon>
    </lineage>
</organism>
<evidence type="ECO:0000256" key="1">
    <source>
        <dbReference type="SAM" id="MobiDB-lite"/>
    </source>
</evidence>
<dbReference type="Proteomes" id="UP000218209">
    <property type="component" value="Unassembled WGS sequence"/>
</dbReference>
<feature type="compositionally biased region" description="Basic residues" evidence="1">
    <location>
        <begin position="307"/>
        <end position="336"/>
    </location>
</feature>
<dbReference type="EMBL" id="KV918767">
    <property type="protein sequence ID" value="OSX80969.1"/>
    <property type="molecule type" value="Genomic_DNA"/>
</dbReference>